<feature type="compositionally biased region" description="Low complexity" evidence="1">
    <location>
        <begin position="64"/>
        <end position="77"/>
    </location>
</feature>
<dbReference type="Proteomes" id="UP000199147">
    <property type="component" value="Unassembled WGS sequence"/>
</dbReference>
<proteinExistence type="predicted"/>
<dbReference type="OrthoDB" id="4730133at2"/>
<dbReference type="STRING" id="146018.BN2156_04648"/>
<name>A0A0H5RVF1_9MYCO</name>
<accession>A0A0H5RVF1</accession>
<organism evidence="2 3">
    <name type="scientific">Mycolicibacterium neworleansense</name>
    <dbReference type="NCBI Taxonomy" id="146018"/>
    <lineage>
        <taxon>Bacteria</taxon>
        <taxon>Bacillati</taxon>
        <taxon>Actinomycetota</taxon>
        <taxon>Actinomycetes</taxon>
        <taxon>Mycobacteriales</taxon>
        <taxon>Mycobacteriaceae</taxon>
        <taxon>Mycolicibacterium</taxon>
    </lineage>
</organism>
<feature type="region of interest" description="Disordered" evidence="1">
    <location>
        <begin position="1"/>
        <end position="115"/>
    </location>
</feature>
<dbReference type="EMBL" id="CWKH01000002">
    <property type="protein sequence ID" value="CRZ17756.1"/>
    <property type="molecule type" value="Genomic_DNA"/>
</dbReference>
<feature type="compositionally biased region" description="Gly residues" evidence="1">
    <location>
        <begin position="43"/>
        <end position="63"/>
    </location>
</feature>
<evidence type="ECO:0000256" key="1">
    <source>
        <dbReference type="SAM" id="MobiDB-lite"/>
    </source>
</evidence>
<keyword evidence="3" id="KW-1185">Reference proteome</keyword>
<dbReference type="AlphaFoldDB" id="A0A0H5RVF1"/>
<reference evidence="3" key="1">
    <citation type="submission" date="2015-07" db="EMBL/GenBank/DDBJ databases">
        <authorList>
            <person name="Urmite Genomes"/>
        </authorList>
    </citation>
    <scope>NUCLEOTIDE SEQUENCE [LARGE SCALE GENOMIC DNA]</scope>
    <source>
        <strain evidence="3">type strain: ATCC 49404</strain>
    </source>
</reference>
<dbReference type="RefSeq" id="WP_131725197.1">
    <property type="nucleotide sequence ID" value="NZ_CWKH01000002.1"/>
</dbReference>
<feature type="compositionally biased region" description="Gly residues" evidence="1">
    <location>
        <begin position="1"/>
        <end position="12"/>
    </location>
</feature>
<sequence>MGAGAGGGGIGAGALPPRSLPMTSMLQAESASAPAQSAAPRVGGVGSPGMMGGAPYGPMGAGQGANASASNNHTSASFLHTTDQGSEIVGDLGTAAPPVLGEADPYQAPDVELRI</sequence>
<evidence type="ECO:0000313" key="2">
    <source>
        <dbReference type="EMBL" id="CRZ17756.1"/>
    </source>
</evidence>
<evidence type="ECO:0000313" key="3">
    <source>
        <dbReference type="Proteomes" id="UP000199147"/>
    </source>
</evidence>
<feature type="compositionally biased region" description="Low complexity" evidence="1">
    <location>
        <begin position="27"/>
        <end position="42"/>
    </location>
</feature>
<protein>
    <submittedName>
        <fullName evidence="2">Uncharacterized protein</fullName>
    </submittedName>
</protein>
<gene>
    <name evidence="2" type="ORF">BN2156_04648</name>
</gene>